<name>A0A977PKL8_9CREN</name>
<evidence type="ECO:0000313" key="2">
    <source>
        <dbReference type="Proteomes" id="UP001063698"/>
    </source>
</evidence>
<dbReference type="EMBL" id="CP006868">
    <property type="protein sequence ID" value="UXD21405.1"/>
    <property type="molecule type" value="Genomic_DNA"/>
</dbReference>
<accession>A0A977PKL8</accession>
<dbReference type="KEGG" id="ipc:IPA_03940"/>
<sequence>MEGGISDLILHGGKVPPHLMKRMIGLSEVIVDLMVEEFGPEEVVRRLSDPFWFQAFNNAIGMDWDSSGSTAVVLGILKRLSWEKEWEFLVLGGKGKNMLKVKEEAEEAGKKLDIAPEEVFQFSKSSARLDSALLQDGYDLYVHFVVLSRKRWTVVQQGMNVERKLARRYHLTDENRPWRNPHSAVSGIRGEALDASAPVAEKMAEISVDLINEGPSRVMTLLKVARAGLKGQRRLTGEFVIDPRAIRYYYPVRPSRQLENALKKAYEFKPSRKEDLLVAPGIGPKTVRALALISHLIYGYSPSFEDPVSSPLDPFAYAYAVGGKDGVPYPYDVKTADKVIEIMKEIVMKAKIGEKEKAKALARLGKLAERLKRGT</sequence>
<organism evidence="1 2">
    <name type="scientific">Ignicoccus pacificus DSM 13166</name>
    <dbReference type="NCBI Taxonomy" id="940294"/>
    <lineage>
        <taxon>Archaea</taxon>
        <taxon>Thermoproteota</taxon>
        <taxon>Thermoprotei</taxon>
        <taxon>Desulfurococcales</taxon>
        <taxon>Desulfurococcaceae</taxon>
        <taxon>Ignicoccus</taxon>
    </lineage>
</organism>
<dbReference type="PANTHER" id="PTHR38597:SF1">
    <property type="entry name" value="BLL3834 PROTEIN"/>
    <property type="match status" value="1"/>
</dbReference>
<dbReference type="InterPro" id="IPR008482">
    <property type="entry name" value="DUF763"/>
</dbReference>
<evidence type="ECO:0000313" key="1">
    <source>
        <dbReference type="EMBL" id="UXD21405.1"/>
    </source>
</evidence>
<proteinExistence type="predicted"/>
<dbReference type="PANTHER" id="PTHR38597">
    <property type="entry name" value="BLL3834 PROTEIN"/>
    <property type="match status" value="1"/>
</dbReference>
<protein>
    <recommendedName>
        <fullName evidence="3">DUF763 domain-containing protein</fullName>
    </recommendedName>
</protein>
<evidence type="ECO:0008006" key="3">
    <source>
        <dbReference type="Google" id="ProtNLM"/>
    </source>
</evidence>
<reference evidence="1" key="1">
    <citation type="submission" date="2013-11" db="EMBL/GenBank/DDBJ databases">
        <title>Comparative genomics of Ignicoccus.</title>
        <authorList>
            <person name="Podar M."/>
        </authorList>
    </citation>
    <scope>NUCLEOTIDE SEQUENCE</scope>
    <source>
        <strain evidence="1">DSM 13166</strain>
    </source>
</reference>
<keyword evidence="2" id="KW-1185">Reference proteome</keyword>
<dbReference type="AlphaFoldDB" id="A0A977PKL8"/>
<dbReference type="Proteomes" id="UP001063698">
    <property type="component" value="Chromosome"/>
</dbReference>
<dbReference type="Pfam" id="PF05559">
    <property type="entry name" value="DUF763"/>
    <property type="match status" value="1"/>
</dbReference>
<gene>
    <name evidence="1" type="ORF">IPA_03940</name>
</gene>